<organism evidence="3 4">
    <name type="scientific">Alteromonas macleodii</name>
    <name type="common">Pseudoalteromonas macleodii</name>
    <dbReference type="NCBI Taxonomy" id="28108"/>
    <lineage>
        <taxon>Bacteria</taxon>
        <taxon>Pseudomonadati</taxon>
        <taxon>Pseudomonadota</taxon>
        <taxon>Gammaproteobacteria</taxon>
        <taxon>Alteromonadales</taxon>
        <taxon>Alteromonadaceae</taxon>
        <taxon>Alteromonas/Salinimonas group</taxon>
        <taxon>Alteromonas</taxon>
    </lineage>
</organism>
<dbReference type="Pfam" id="PF08495">
    <property type="entry name" value="FIST"/>
    <property type="match status" value="1"/>
</dbReference>
<reference evidence="3 4" key="1">
    <citation type="submission" date="2020-06" db="EMBL/GenBank/DDBJ databases">
        <authorList>
            <person name="Duchaud E."/>
        </authorList>
    </citation>
    <scope>NUCLEOTIDE SEQUENCE [LARGE SCALE GENOMIC DNA]</scope>
    <source>
        <strain evidence="3">Alteromonas fortis</strain>
    </source>
</reference>
<protein>
    <recommendedName>
        <fullName evidence="5">FIST N domain protein</fullName>
    </recommendedName>
</protein>
<dbReference type="PANTHER" id="PTHR40252:SF2">
    <property type="entry name" value="BLR0328 PROTEIN"/>
    <property type="match status" value="1"/>
</dbReference>
<evidence type="ECO:0000259" key="1">
    <source>
        <dbReference type="SMART" id="SM00897"/>
    </source>
</evidence>
<gene>
    <name evidence="3" type="ORF">ALFOR1_30494</name>
</gene>
<dbReference type="Proteomes" id="UP000509458">
    <property type="component" value="Chromosome"/>
</dbReference>
<dbReference type="InterPro" id="IPR013702">
    <property type="entry name" value="FIST_domain_N"/>
</dbReference>
<dbReference type="PANTHER" id="PTHR40252">
    <property type="entry name" value="BLR0328 PROTEIN"/>
    <property type="match status" value="1"/>
</dbReference>
<evidence type="ECO:0000313" key="3">
    <source>
        <dbReference type="EMBL" id="CAB9493573.1"/>
    </source>
</evidence>
<evidence type="ECO:0008006" key="5">
    <source>
        <dbReference type="Google" id="ProtNLM"/>
    </source>
</evidence>
<evidence type="ECO:0000313" key="4">
    <source>
        <dbReference type="Proteomes" id="UP000509458"/>
    </source>
</evidence>
<sequence length="391" mass="41149">MNIQTFALQCGSTASVTSQLENILSDTRPSLLIGYGNTDLPLETLASTINDTALPFFISSSCSGALLCDNNIASPTCDLALFCINDENGAFGVGSADITDCSPFKAGATSLQKALANAERPYESPALIWCSLPPGNEERILEGFASVVGTKVPIFGGSMADNTVSGNWCTATKTSSGPQTVAVAVLYPSTPLGLSYSSGYKPTETVFKATTAQGRQLQQLDNGKASTIYNNATNGLIADQLNGGQILGLTSSAPLGKPVALDNGAVNYLLCHPDSVDEDGTLNVFSEVQEGEELVLMEGNITSLTSRAERVINNAIMLLPENKTPVGVLMIYCAGCRLMVGDEINAMLNSLQKTFPSLPICGPFTFGEQGRFLDGKNRHGNLMISAVVFSQ</sequence>
<accession>A0A6T9Y0E2</accession>
<feature type="domain" description="FIST C-domain" evidence="2">
    <location>
        <begin position="225"/>
        <end position="372"/>
    </location>
</feature>
<dbReference type="Pfam" id="PF10442">
    <property type="entry name" value="FIST_C"/>
    <property type="match status" value="1"/>
</dbReference>
<dbReference type="EMBL" id="LR812090">
    <property type="protein sequence ID" value="CAB9493573.1"/>
    <property type="molecule type" value="Genomic_DNA"/>
</dbReference>
<dbReference type="AlphaFoldDB" id="A0A6T9Y0E2"/>
<feature type="domain" description="FIST" evidence="1">
    <location>
        <begin position="28"/>
        <end position="224"/>
    </location>
</feature>
<name>A0A6T9Y0E2_ALTMA</name>
<dbReference type="RefSeq" id="WP_179983086.1">
    <property type="nucleotide sequence ID" value="NZ_LR812090.1"/>
</dbReference>
<dbReference type="SMART" id="SM01204">
    <property type="entry name" value="FIST_C"/>
    <property type="match status" value="1"/>
</dbReference>
<dbReference type="InterPro" id="IPR019494">
    <property type="entry name" value="FIST_C"/>
</dbReference>
<evidence type="ECO:0000259" key="2">
    <source>
        <dbReference type="SMART" id="SM01204"/>
    </source>
</evidence>
<proteinExistence type="predicted"/>
<dbReference type="SMART" id="SM00897">
    <property type="entry name" value="FIST"/>
    <property type="match status" value="1"/>
</dbReference>